<dbReference type="SUPFAM" id="SSF51735">
    <property type="entry name" value="NAD(P)-binding Rossmann-fold domains"/>
    <property type="match status" value="1"/>
</dbReference>
<protein>
    <submittedName>
        <fullName evidence="1">Dinucleotide-binding enzyme</fullName>
    </submittedName>
</protein>
<dbReference type="RefSeq" id="WP_307121177.1">
    <property type="nucleotide sequence ID" value="NZ_JAUSTM010000003.1"/>
</dbReference>
<name>A0ABT9YPM8_9STRE</name>
<reference evidence="1 2" key="1">
    <citation type="submission" date="2023-07" db="EMBL/GenBank/DDBJ databases">
        <title>Genomic Encyclopedia of Type Strains, Phase IV (KMG-IV): sequencing the most valuable type-strain genomes for metagenomic binning, comparative biology and taxonomic classification.</title>
        <authorList>
            <person name="Goeker M."/>
        </authorList>
    </citation>
    <scope>NUCLEOTIDE SEQUENCE [LARGE SCALE GENOMIC DNA]</scope>
    <source>
        <strain evidence="1 2">DSM 105143</strain>
    </source>
</reference>
<proteinExistence type="predicted"/>
<evidence type="ECO:0000313" key="2">
    <source>
        <dbReference type="Proteomes" id="UP001223079"/>
    </source>
</evidence>
<accession>A0ABT9YPM8</accession>
<dbReference type="Proteomes" id="UP001223079">
    <property type="component" value="Unassembled WGS sequence"/>
</dbReference>
<gene>
    <name evidence="1" type="ORF">J2S23_000486</name>
</gene>
<keyword evidence="2" id="KW-1185">Reference proteome</keyword>
<evidence type="ECO:0000313" key="1">
    <source>
        <dbReference type="EMBL" id="MDQ0221950.1"/>
    </source>
</evidence>
<comment type="caution">
    <text evidence="1">The sequence shown here is derived from an EMBL/GenBank/DDBJ whole genome shotgun (WGS) entry which is preliminary data.</text>
</comment>
<organism evidence="1 2">
    <name type="scientific">Streptococcus moroccensis</name>
    <dbReference type="NCBI Taxonomy" id="1451356"/>
    <lineage>
        <taxon>Bacteria</taxon>
        <taxon>Bacillati</taxon>
        <taxon>Bacillota</taxon>
        <taxon>Bacilli</taxon>
        <taxon>Lactobacillales</taxon>
        <taxon>Streptococcaceae</taxon>
        <taxon>Streptococcus</taxon>
    </lineage>
</organism>
<sequence>MTEYVTIIGNGKMGRTLASYFEKSGISVQKIGRQVEDILGKIVILGIPYDALEETVALYEDQLDEKILVDISNPLDYQTKTSVLADDQSSSLLLAQKYPHLRLIKAMNTNFSSSRMTAGDHPLVLVAGNDASAKEAFSAVLQAANFQL</sequence>
<dbReference type="InterPro" id="IPR036291">
    <property type="entry name" value="NAD(P)-bd_dom_sf"/>
</dbReference>
<dbReference type="Gene3D" id="3.40.50.720">
    <property type="entry name" value="NAD(P)-binding Rossmann-like Domain"/>
    <property type="match status" value="1"/>
</dbReference>
<dbReference type="EMBL" id="JAUSTM010000003">
    <property type="protein sequence ID" value="MDQ0221950.1"/>
    <property type="molecule type" value="Genomic_DNA"/>
</dbReference>